<evidence type="ECO:0000313" key="2">
    <source>
        <dbReference type="EMBL" id="HJE39674.1"/>
    </source>
</evidence>
<evidence type="ECO:0000313" key="3">
    <source>
        <dbReference type="Proteomes" id="UP000711407"/>
    </source>
</evidence>
<sequence>MLLLILAFAFLYLLVLAWLWASDMMRSTTSINKGAADRRRHHGPLSLSPPWGFR</sequence>
<name>A0A921JJA7_9BACT</name>
<dbReference type="EMBL" id="DYXT01000040">
    <property type="protein sequence ID" value="HJE39674.1"/>
    <property type="molecule type" value="Genomic_DNA"/>
</dbReference>
<protein>
    <submittedName>
        <fullName evidence="2">Uncharacterized protein</fullName>
    </submittedName>
</protein>
<feature type="region of interest" description="Disordered" evidence="1">
    <location>
        <begin position="34"/>
        <end position="54"/>
    </location>
</feature>
<gene>
    <name evidence="2" type="ORF">K8V47_07975</name>
</gene>
<proteinExistence type="predicted"/>
<dbReference type="Proteomes" id="UP000711407">
    <property type="component" value="Unassembled WGS sequence"/>
</dbReference>
<reference evidence="2" key="1">
    <citation type="journal article" date="2021" name="PeerJ">
        <title>Extensive microbial diversity within the chicken gut microbiome revealed by metagenomics and culture.</title>
        <authorList>
            <person name="Gilroy R."/>
            <person name="Ravi A."/>
            <person name="Getino M."/>
            <person name="Pursley I."/>
            <person name="Horton D.L."/>
            <person name="Alikhan N.F."/>
            <person name="Baker D."/>
            <person name="Gharbi K."/>
            <person name="Hall N."/>
            <person name="Watson M."/>
            <person name="Adriaenssens E.M."/>
            <person name="Foster-Nyarko E."/>
            <person name="Jarju S."/>
            <person name="Secka A."/>
            <person name="Antonio M."/>
            <person name="Oren A."/>
            <person name="Chaudhuri R.R."/>
            <person name="La Ragione R."/>
            <person name="Hildebrand F."/>
            <person name="Pallen M.J."/>
        </authorList>
    </citation>
    <scope>NUCLEOTIDE SEQUENCE</scope>
    <source>
        <strain evidence="2">4100</strain>
    </source>
</reference>
<comment type="caution">
    <text evidence="2">The sequence shown here is derived from an EMBL/GenBank/DDBJ whole genome shotgun (WGS) entry which is preliminary data.</text>
</comment>
<evidence type="ECO:0000256" key="1">
    <source>
        <dbReference type="SAM" id="MobiDB-lite"/>
    </source>
</evidence>
<dbReference type="AlphaFoldDB" id="A0A921JJA7"/>
<organism evidence="2 3">
    <name type="scientific">Candidatus Amulumruptor caecigallinarius</name>
    <dbReference type="NCBI Taxonomy" id="2109911"/>
    <lineage>
        <taxon>Bacteria</taxon>
        <taxon>Pseudomonadati</taxon>
        <taxon>Bacteroidota</taxon>
        <taxon>Bacteroidia</taxon>
        <taxon>Bacteroidales</taxon>
        <taxon>Muribaculaceae</taxon>
        <taxon>Candidatus Amulumruptor</taxon>
    </lineage>
</organism>
<reference evidence="2" key="2">
    <citation type="submission" date="2021-09" db="EMBL/GenBank/DDBJ databases">
        <authorList>
            <person name="Gilroy R."/>
        </authorList>
    </citation>
    <scope>NUCLEOTIDE SEQUENCE</scope>
    <source>
        <strain evidence="2">4100</strain>
    </source>
</reference>
<accession>A0A921JJA7</accession>